<gene>
    <name evidence="1" type="ORF">JZ751_005906</name>
</gene>
<accession>A0A8T2P3V2</accession>
<evidence type="ECO:0000313" key="2">
    <source>
        <dbReference type="Proteomes" id="UP000824540"/>
    </source>
</evidence>
<name>A0A8T2P3V2_9TELE</name>
<reference evidence="1" key="1">
    <citation type="thesis" date="2021" institute="BYU ScholarsArchive" country="Provo, UT, USA">
        <title>Applications of and Algorithms for Genome Assembly and Genomic Analyses with an Emphasis on Marine Teleosts.</title>
        <authorList>
            <person name="Pickett B.D."/>
        </authorList>
    </citation>
    <scope>NUCLEOTIDE SEQUENCE</scope>
    <source>
        <strain evidence="1">HI-2016</strain>
    </source>
</reference>
<keyword evidence="2" id="KW-1185">Reference proteome</keyword>
<evidence type="ECO:0000313" key="1">
    <source>
        <dbReference type="EMBL" id="KAG9346979.1"/>
    </source>
</evidence>
<dbReference type="Proteomes" id="UP000824540">
    <property type="component" value="Unassembled WGS sequence"/>
</dbReference>
<sequence>MFLTPPSQRLTDSSIVTIQMSCVFIQDDIHCGRAVSAATRPSLFSPSGTDTEQEIQSESEGEVRIQLETETRPWSGSLYFRPLGGYIACFQPSRLRVPLIQGHPPLVLGVLWVPLELLLPVEQGRGLEVFAIPSYLHGFSTDVRGQPAGQSDSAP</sequence>
<organism evidence="1 2">
    <name type="scientific">Albula glossodonta</name>
    <name type="common">roundjaw bonefish</name>
    <dbReference type="NCBI Taxonomy" id="121402"/>
    <lineage>
        <taxon>Eukaryota</taxon>
        <taxon>Metazoa</taxon>
        <taxon>Chordata</taxon>
        <taxon>Craniata</taxon>
        <taxon>Vertebrata</taxon>
        <taxon>Euteleostomi</taxon>
        <taxon>Actinopterygii</taxon>
        <taxon>Neopterygii</taxon>
        <taxon>Teleostei</taxon>
        <taxon>Albuliformes</taxon>
        <taxon>Albulidae</taxon>
        <taxon>Albula</taxon>
    </lineage>
</organism>
<dbReference type="EMBL" id="JAFBMS010000014">
    <property type="protein sequence ID" value="KAG9346979.1"/>
    <property type="molecule type" value="Genomic_DNA"/>
</dbReference>
<dbReference type="AlphaFoldDB" id="A0A8T2P3V2"/>
<comment type="caution">
    <text evidence="1">The sequence shown here is derived from an EMBL/GenBank/DDBJ whole genome shotgun (WGS) entry which is preliminary data.</text>
</comment>
<proteinExistence type="predicted"/>
<protein>
    <submittedName>
        <fullName evidence="1">Uncharacterized protein</fullName>
    </submittedName>
</protein>